<evidence type="ECO:0000256" key="1">
    <source>
        <dbReference type="SAM" id="MobiDB-lite"/>
    </source>
</evidence>
<comment type="caution">
    <text evidence="3">The sequence shown here is derived from an EMBL/GenBank/DDBJ whole genome shotgun (WGS) entry which is preliminary data.</text>
</comment>
<evidence type="ECO:0008006" key="5">
    <source>
        <dbReference type="Google" id="ProtNLM"/>
    </source>
</evidence>
<feature type="chain" id="PRO_5047450560" description="Lipoprotein" evidence="2">
    <location>
        <begin position="21"/>
        <end position="216"/>
    </location>
</feature>
<gene>
    <name evidence="3" type="ORF">LX15_004033</name>
</gene>
<evidence type="ECO:0000256" key="2">
    <source>
        <dbReference type="SAM" id="SignalP"/>
    </source>
</evidence>
<dbReference type="PROSITE" id="PS51257">
    <property type="entry name" value="PROKAR_LIPOPROTEIN"/>
    <property type="match status" value="1"/>
</dbReference>
<reference evidence="3 4" key="1">
    <citation type="submission" date="2022-06" db="EMBL/GenBank/DDBJ databases">
        <title>Genomic Encyclopedia of Archaeal and Bacterial Type Strains, Phase II (KMG-II): from individual species to whole genera.</title>
        <authorList>
            <person name="Goeker M."/>
        </authorList>
    </citation>
    <scope>NUCLEOTIDE SEQUENCE [LARGE SCALE GENOMIC DNA]</scope>
    <source>
        <strain evidence="3 4">DSM 40477</strain>
    </source>
</reference>
<sequence length="216" mass="22613">MRRGVRGAVGVGLAALTAVAATACTRDPALRLEGVAPSSPAARPSAVPPDPTDIRTVDLRSILLADPGVGPLVKQAVLTCDACGQEKPTYVDLTGDHVEDAVVIIRQPERRDVAALYVYSFQRGEIRQIFSFFGNDDLSAQESNGDLVVRHHAGAEVVRARWDGLSLSVVERSGGRLAPTGGTSAPKEPATSSSPAKEPTPSASPAKEPTVRGTTR</sequence>
<dbReference type="Proteomes" id="UP001205311">
    <property type="component" value="Unassembled WGS sequence"/>
</dbReference>
<evidence type="ECO:0000313" key="4">
    <source>
        <dbReference type="Proteomes" id="UP001205311"/>
    </source>
</evidence>
<name>A0ABT1HXT1_STRSD</name>
<keyword evidence="4" id="KW-1185">Reference proteome</keyword>
<protein>
    <recommendedName>
        <fullName evidence="5">Lipoprotein</fullName>
    </recommendedName>
</protein>
<evidence type="ECO:0000313" key="3">
    <source>
        <dbReference type="EMBL" id="MCP2260320.1"/>
    </source>
</evidence>
<dbReference type="EMBL" id="JAMTCP010000025">
    <property type="protein sequence ID" value="MCP2260320.1"/>
    <property type="molecule type" value="Genomic_DNA"/>
</dbReference>
<accession>A0ABT1HXT1</accession>
<dbReference type="RefSeq" id="WP_253671174.1">
    <property type="nucleotide sequence ID" value="NZ_JAMTCP010000025.1"/>
</dbReference>
<feature type="signal peptide" evidence="2">
    <location>
        <begin position="1"/>
        <end position="20"/>
    </location>
</feature>
<keyword evidence="2" id="KW-0732">Signal</keyword>
<feature type="region of interest" description="Disordered" evidence="1">
    <location>
        <begin position="173"/>
        <end position="216"/>
    </location>
</feature>
<proteinExistence type="predicted"/>
<organism evidence="3 4">
    <name type="scientific">Streptoalloteichus tenebrarius (strain ATCC 17920 / DSM 40477 / JCM 4838 / CBS 697.72 / NBRC 16177 / NCIMB 11028 / NRRL B-12390 / A12253. 1 / ISP 5477)</name>
    <name type="common">Streptomyces tenebrarius</name>
    <dbReference type="NCBI Taxonomy" id="1933"/>
    <lineage>
        <taxon>Bacteria</taxon>
        <taxon>Bacillati</taxon>
        <taxon>Actinomycetota</taxon>
        <taxon>Actinomycetes</taxon>
        <taxon>Pseudonocardiales</taxon>
        <taxon>Pseudonocardiaceae</taxon>
        <taxon>Streptoalloteichus</taxon>
    </lineage>
</organism>